<dbReference type="EMBL" id="FYEK01000027">
    <property type="protein sequence ID" value="SNB64433.1"/>
    <property type="molecule type" value="Genomic_DNA"/>
</dbReference>
<evidence type="ECO:0000313" key="4">
    <source>
        <dbReference type="EMBL" id="SNB64433.1"/>
    </source>
</evidence>
<dbReference type="NCBIfam" id="NF006189">
    <property type="entry name" value="PRK08324.1-3"/>
    <property type="match status" value="1"/>
</dbReference>
<dbReference type="RefSeq" id="WP_088571076.1">
    <property type="nucleotide sequence ID" value="NZ_FYEK01000027.1"/>
</dbReference>
<dbReference type="Pfam" id="PF13561">
    <property type="entry name" value="adh_short_C2"/>
    <property type="match status" value="1"/>
</dbReference>
<dbReference type="Pfam" id="PF00596">
    <property type="entry name" value="Aldolase_II"/>
    <property type="match status" value="1"/>
</dbReference>
<dbReference type="InterPro" id="IPR002347">
    <property type="entry name" value="SDR_fam"/>
</dbReference>
<keyword evidence="2" id="KW-0560">Oxidoreductase</keyword>
<dbReference type="SMART" id="SM01007">
    <property type="entry name" value="Aldolase_II"/>
    <property type="match status" value="1"/>
</dbReference>
<dbReference type="OrthoDB" id="9774430at2"/>
<comment type="similarity">
    <text evidence="1">Belongs to the short-chain dehydrogenases/reductases (SDR) family.</text>
</comment>
<feature type="domain" description="Class II aldolase/adducin N-terminal" evidence="3">
    <location>
        <begin position="19"/>
        <end position="218"/>
    </location>
</feature>
<evidence type="ECO:0000256" key="2">
    <source>
        <dbReference type="ARBA" id="ARBA00023002"/>
    </source>
</evidence>
<gene>
    <name evidence="4" type="ORF">SAMN02746019_00008240</name>
</gene>
<dbReference type="Gene3D" id="3.40.225.10">
    <property type="entry name" value="Class II aldolase/adducin N-terminal domain"/>
    <property type="match status" value="1"/>
</dbReference>
<dbReference type="InterPro" id="IPR036409">
    <property type="entry name" value="Aldolase_II/adducin_N_sf"/>
</dbReference>
<organism evidence="4 5">
    <name type="scientific">Thermoflexus hugenholtzii JAD2</name>
    <dbReference type="NCBI Taxonomy" id="877466"/>
    <lineage>
        <taxon>Bacteria</taxon>
        <taxon>Bacillati</taxon>
        <taxon>Chloroflexota</taxon>
        <taxon>Thermoflexia</taxon>
        <taxon>Thermoflexales</taxon>
        <taxon>Thermoflexaceae</taxon>
        <taxon>Thermoflexus</taxon>
    </lineage>
</organism>
<dbReference type="InterPro" id="IPR036291">
    <property type="entry name" value="NAD(P)-bd_dom_sf"/>
</dbReference>
<dbReference type="CDD" id="cd08943">
    <property type="entry name" value="R1PA_ADH_SDR_c"/>
    <property type="match status" value="1"/>
</dbReference>
<keyword evidence="5" id="KW-1185">Reference proteome</keyword>
<evidence type="ECO:0000313" key="5">
    <source>
        <dbReference type="Proteomes" id="UP000197025"/>
    </source>
</evidence>
<dbReference type="Proteomes" id="UP000197025">
    <property type="component" value="Unassembled WGS sequence"/>
</dbReference>
<dbReference type="SUPFAM" id="SSF53639">
    <property type="entry name" value="AraD/HMP-PK domain-like"/>
    <property type="match status" value="1"/>
</dbReference>
<dbReference type="PANTHER" id="PTHR43669">
    <property type="entry name" value="5-KETO-D-GLUCONATE 5-REDUCTASE"/>
    <property type="match status" value="1"/>
</dbReference>
<dbReference type="InterPro" id="IPR001303">
    <property type="entry name" value="Aldolase_II/adducin_N"/>
</dbReference>
<dbReference type="FunCoup" id="A0A212QY10">
    <property type="interactions" value="18"/>
</dbReference>
<dbReference type="Gene3D" id="3.40.50.720">
    <property type="entry name" value="NAD(P)-binding Rossmann-like Domain"/>
    <property type="match status" value="1"/>
</dbReference>
<dbReference type="FunFam" id="3.40.50.720:FF:000084">
    <property type="entry name" value="Short-chain dehydrogenase reductase"/>
    <property type="match status" value="1"/>
</dbReference>
<proteinExistence type="inferred from homology"/>
<reference evidence="5" key="1">
    <citation type="submission" date="2017-06" db="EMBL/GenBank/DDBJ databases">
        <authorList>
            <person name="Varghese N."/>
            <person name="Submissions S."/>
        </authorList>
    </citation>
    <scope>NUCLEOTIDE SEQUENCE [LARGE SCALE GENOMIC DNA]</scope>
    <source>
        <strain evidence="5">JAD2</strain>
    </source>
</reference>
<sequence>MPRNLWKEEEAAGLSELELLVYRSRLLGADRSVCNIFGGNTSAKTIELDFRGRPVRTLWVKGSGSDLATITLKGFAALRLDDVLPLMERESLSDEEMVEYLSHCYLKPGMPRPSIETLLHAFIPAPHVDHTHPDAIVSLATSENGPEHVRRLFGDRAVWVPYVRPGFTLSKWIAEAVRANPQAECVVMAKHGLVTWGEDARSCYENTIRIIQEAEDYIAEQAMGRRIFGGVRVPALPEDRRREIAAKLLPILRGAVSRERRHILRYDDSPEVLDFVGSEGAREVARVGSACPDHLVHTKHWPLFVEWDGSDVEGLKASLVREVERYREEYVRYFEAHRGPQDTMMDPSPRIILIPGLGLIATGKDAFMAGVARDLYHRAIAVMRGATALDRFVSLTPAEAFAVEYWPLELYKLTLRPPERELAGRVAVITGGASGIGRATAYRLAQEGAHVVILDINREGAEAVAADLVSRYGEGRGMAVPCDVTDEAQVAEAFRRTVLAYGGVDIVINNAGIAHSAPVTETSTADWDRLYHVLVRGYFLVAREAFRIWKAQGIGGSMVIVASKNALVAGKNTAAYSSAKAAEVHLARCLAEEGGEIGVRVNVVCPDAVIRGSSIWDTRWREERARTYGIAPEQLEEYYRQRTTLKVNVYPEDVAEAILFFASDRSAKTTGGILTVDGGVPAAYVR</sequence>
<dbReference type="PANTHER" id="PTHR43669:SF8">
    <property type="entry name" value="SHORT-CHAIN TYPE DEHYDROGENASE_REDUCTASE-RELATED"/>
    <property type="match status" value="1"/>
</dbReference>
<dbReference type="InterPro" id="IPR013454">
    <property type="entry name" value="Bifunc_RhaD/ADH"/>
</dbReference>
<evidence type="ECO:0000259" key="3">
    <source>
        <dbReference type="SMART" id="SM01007"/>
    </source>
</evidence>
<name>A0A212QY10_9CHLR</name>
<protein>
    <submittedName>
        <fullName evidence="4">Rhamnulose-1-phosphate aldolase/alcohol dehydrogenase</fullName>
    </submittedName>
</protein>
<dbReference type="InParanoid" id="A0A212QY10"/>
<dbReference type="NCBIfam" id="NF006190">
    <property type="entry name" value="PRK08324.1-4"/>
    <property type="match status" value="1"/>
</dbReference>
<dbReference type="PRINTS" id="PR00080">
    <property type="entry name" value="SDRFAMILY"/>
</dbReference>
<dbReference type="SUPFAM" id="SSF51735">
    <property type="entry name" value="NAD(P)-binding Rossmann-fold domains"/>
    <property type="match status" value="1"/>
</dbReference>
<dbReference type="GO" id="GO:0016491">
    <property type="term" value="F:oxidoreductase activity"/>
    <property type="evidence" value="ECO:0007669"/>
    <property type="project" value="UniProtKB-KW"/>
</dbReference>
<accession>A0A212QY10</accession>
<evidence type="ECO:0000256" key="1">
    <source>
        <dbReference type="ARBA" id="ARBA00006484"/>
    </source>
</evidence>
<dbReference type="PRINTS" id="PR00081">
    <property type="entry name" value="GDHRDH"/>
</dbReference>
<dbReference type="NCBIfam" id="TIGR02632">
    <property type="entry name" value="RhaD_aldol-ADH"/>
    <property type="match status" value="1"/>
</dbReference>
<dbReference type="AlphaFoldDB" id="A0A212QY10"/>